<name>A0A934RY27_9BACT</name>
<evidence type="ECO:0000313" key="2">
    <source>
        <dbReference type="EMBL" id="MBK1876462.1"/>
    </source>
</evidence>
<organism evidence="2 3">
    <name type="scientific">Pelagicoccus mobilis</name>
    <dbReference type="NCBI Taxonomy" id="415221"/>
    <lineage>
        <taxon>Bacteria</taxon>
        <taxon>Pseudomonadati</taxon>
        <taxon>Verrucomicrobiota</taxon>
        <taxon>Opitutia</taxon>
        <taxon>Puniceicoccales</taxon>
        <taxon>Pelagicoccaceae</taxon>
        <taxon>Pelagicoccus</taxon>
    </lineage>
</organism>
<comment type="caution">
    <text evidence="2">The sequence shown here is derived from an EMBL/GenBank/DDBJ whole genome shotgun (WGS) entry which is preliminary data.</text>
</comment>
<accession>A0A934RY27</accession>
<sequence>MNTLLRIIGWVGLALTVVPSFLFLFDALSMEKLKLAMTIGMVVWFAVAIVRSRLVPASSE</sequence>
<dbReference type="EMBL" id="JAENIL010000009">
    <property type="protein sequence ID" value="MBK1876462.1"/>
    <property type="molecule type" value="Genomic_DNA"/>
</dbReference>
<feature type="transmembrane region" description="Helical" evidence="1">
    <location>
        <begin position="6"/>
        <end position="28"/>
    </location>
</feature>
<dbReference type="AlphaFoldDB" id="A0A934RY27"/>
<protein>
    <submittedName>
        <fullName evidence="2">Uncharacterized protein</fullName>
    </submittedName>
</protein>
<proteinExistence type="predicted"/>
<dbReference type="Proteomes" id="UP000617628">
    <property type="component" value="Unassembled WGS sequence"/>
</dbReference>
<keyword evidence="3" id="KW-1185">Reference proteome</keyword>
<keyword evidence="1" id="KW-0472">Membrane</keyword>
<evidence type="ECO:0000256" key="1">
    <source>
        <dbReference type="SAM" id="Phobius"/>
    </source>
</evidence>
<gene>
    <name evidence="2" type="ORF">JIN87_06245</name>
</gene>
<evidence type="ECO:0000313" key="3">
    <source>
        <dbReference type="Proteomes" id="UP000617628"/>
    </source>
</evidence>
<keyword evidence="1" id="KW-1133">Transmembrane helix</keyword>
<reference evidence="2" key="1">
    <citation type="submission" date="2021-01" db="EMBL/GenBank/DDBJ databases">
        <title>Modified the classification status of verrucomicrobia.</title>
        <authorList>
            <person name="Feng X."/>
        </authorList>
    </citation>
    <scope>NUCLEOTIDE SEQUENCE</scope>
    <source>
        <strain evidence="2">KCTC 13126</strain>
    </source>
</reference>
<feature type="transmembrane region" description="Helical" evidence="1">
    <location>
        <begin position="35"/>
        <end position="54"/>
    </location>
</feature>
<dbReference type="RefSeq" id="WP_200354679.1">
    <property type="nucleotide sequence ID" value="NZ_JAENIL010000009.1"/>
</dbReference>
<keyword evidence="1" id="KW-0812">Transmembrane</keyword>